<evidence type="ECO:0000256" key="4">
    <source>
        <dbReference type="ARBA" id="ARBA00022989"/>
    </source>
</evidence>
<dbReference type="KEGG" id="bvv:BHK69_25110"/>
<keyword evidence="5 6" id="KW-0472">Membrane</keyword>
<evidence type="ECO:0000313" key="9">
    <source>
        <dbReference type="Proteomes" id="UP000094969"/>
    </source>
</evidence>
<organism evidence="8 9">
    <name type="scientific">Bosea vaviloviae</name>
    <dbReference type="NCBI Taxonomy" id="1526658"/>
    <lineage>
        <taxon>Bacteria</taxon>
        <taxon>Pseudomonadati</taxon>
        <taxon>Pseudomonadota</taxon>
        <taxon>Alphaproteobacteria</taxon>
        <taxon>Hyphomicrobiales</taxon>
        <taxon>Boseaceae</taxon>
        <taxon>Bosea</taxon>
    </lineage>
</organism>
<feature type="transmembrane region" description="Helical" evidence="6">
    <location>
        <begin position="152"/>
        <end position="174"/>
    </location>
</feature>
<dbReference type="CDD" id="cd17324">
    <property type="entry name" value="MFS_NepI_like"/>
    <property type="match status" value="1"/>
</dbReference>
<dbReference type="PROSITE" id="PS50850">
    <property type="entry name" value="MFS"/>
    <property type="match status" value="1"/>
</dbReference>
<feature type="transmembrane region" description="Helical" evidence="6">
    <location>
        <begin position="93"/>
        <end position="112"/>
    </location>
</feature>
<feature type="transmembrane region" description="Helical" evidence="6">
    <location>
        <begin position="319"/>
        <end position="338"/>
    </location>
</feature>
<feature type="domain" description="Major facilitator superfamily (MFS) profile" evidence="7">
    <location>
        <begin position="28"/>
        <end position="402"/>
    </location>
</feature>
<dbReference type="GO" id="GO:0022857">
    <property type="term" value="F:transmembrane transporter activity"/>
    <property type="evidence" value="ECO:0007669"/>
    <property type="project" value="InterPro"/>
</dbReference>
<feature type="transmembrane region" description="Helical" evidence="6">
    <location>
        <begin position="180"/>
        <end position="202"/>
    </location>
</feature>
<feature type="transmembrane region" description="Helical" evidence="6">
    <location>
        <begin position="261"/>
        <end position="283"/>
    </location>
</feature>
<keyword evidence="2" id="KW-1003">Cell membrane</keyword>
<evidence type="ECO:0000256" key="6">
    <source>
        <dbReference type="SAM" id="Phobius"/>
    </source>
</evidence>
<dbReference type="PANTHER" id="PTHR43124:SF5">
    <property type="entry name" value="PURINE RIBONUCLEOSIDE EFFLUX PUMP NEPI"/>
    <property type="match status" value="1"/>
</dbReference>
<sequence>MSESATAVATLPFDSPADADEQSPAWAAIFSLTLGVFGLVTAEFLPASLLTPMAADIGVSDGAAGQTVTATAVVAIFAALFTSILTRGLDRRLVIWGFTVLLVLSNILAALSDGLATLLAARVLLGIGLGGFWSMMAATAMRLVPERALPRAMSIIFTGVSFATVSAAPVGAYLGDLLGWRSVFAIGAVVGILAFIAQLVTMPRLPPLAAAQLGTLFALLRRSNVRLVLATVLIVISGHFAGFTYVRPFLEQVPRLSVETISLVLLAYGIGGFFGNFVGAAIVERSAPAAVIFGALLAAATAAALVAFGGSFWVAAGAVALWGFAFGALPVGLQTWMVRVAPDQAEAVGGLLVAAFQVAIASGAVLGGVLVDHFGATGATGYCALATLAGALLVAFAGRGEVKPS</sequence>
<feature type="transmembrane region" description="Helical" evidence="6">
    <location>
        <begin position="223"/>
        <end position="241"/>
    </location>
</feature>
<dbReference type="Gene3D" id="1.20.1250.20">
    <property type="entry name" value="MFS general substrate transporter like domains"/>
    <property type="match status" value="1"/>
</dbReference>
<dbReference type="SUPFAM" id="SSF103473">
    <property type="entry name" value="MFS general substrate transporter"/>
    <property type="match status" value="1"/>
</dbReference>
<reference evidence="8 9" key="1">
    <citation type="journal article" date="2015" name="Antonie Van Leeuwenhoek">
        <title>Bosea vaviloviae sp. nov., a new species of slow-growing rhizobia isolated from nodules of the relict species Vavilovia formosa (Stev.) Fed.</title>
        <authorList>
            <person name="Safronova V.I."/>
            <person name="Kuznetsova I.G."/>
            <person name="Sazanova A.L."/>
            <person name="Kimeklis A.K."/>
            <person name="Belimov A.A."/>
            <person name="Andronov E.E."/>
            <person name="Pinaev A.G."/>
            <person name="Chizhevskaya E.P."/>
            <person name="Pukhaev A.R."/>
            <person name="Popov K.P."/>
            <person name="Willems A."/>
            <person name="Tikhonovich I.A."/>
        </authorList>
    </citation>
    <scope>NUCLEOTIDE SEQUENCE [LARGE SCALE GENOMIC DNA]</scope>
    <source>
        <strain evidence="8 9">Vaf18</strain>
    </source>
</reference>
<dbReference type="STRING" id="1526658.BHK69_25110"/>
<evidence type="ECO:0000256" key="3">
    <source>
        <dbReference type="ARBA" id="ARBA00022692"/>
    </source>
</evidence>
<keyword evidence="3 6" id="KW-0812">Transmembrane</keyword>
<dbReference type="InterPro" id="IPR036259">
    <property type="entry name" value="MFS_trans_sf"/>
</dbReference>
<dbReference type="AlphaFoldDB" id="A0A1D7U7G8"/>
<dbReference type="Pfam" id="PF07690">
    <property type="entry name" value="MFS_1"/>
    <property type="match status" value="1"/>
</dbReference>
<proteinExistence type="predicted"/>
<dbReference type="Proteomes" id="UP000094969">
    <property type="component" value="Chromosome"/>
</dbReference>
<accession>A0A1D7U7G8</accession>
<evidence type="ECO:0000256" key="5">
    <source>
        <dbReference type="ARBA" id="ARBA00023136"/>
    </source>
</evidence>
<dbReference type="GO" id="GO:0005886">
    <property type="term" value="C:plasma membrane"/>
    <property type="evidence" value="ECO:0007669"/>
    <property type="project" value="UniProtKB-SubCell"/>
</dbReference>
<feature type="transmembrane region" description="Helical" evidence="6">
    <location>
        <begin position="67"/>
        <end position="86"/>
    </location>
</feature>
<dbReference type="InterPro" id="IPR020846">
    <property type="entry name" value="MFS_dom"/>
</dbReference>
<dbReference type="PANTHER" id="PTHR43124">
    <property type="entry name" value="PURINE EFFLUX PUMP PBUE"/>
    <property type="match status" value="1"/>
</dbReference>
<feature type="transmembrane region" description="Helical" evidence="6">
    <location>
        <begin position="25"/>
        <end position="47"/>
    </location>
</feature>
<dbReference type="InterPro" id="IPR050189">
    <property type="entry name" value="MFS_Efflux_Transporters"/>
</dbReference>
<feature type="transmembrane region" description="Helical" evidence="6">
    <location>
        <begin position="350"/>
        <end position="371"/>
    </location>
</feature>
<feature type="transmembrane region" description="Helical" evidence="6">
    <location>
        <begin position="290"/>
        <end position="313"/>
    </location>
</feature>
<dbReference type="InterPro" id="IPR011701">
    <property type="entry name" value="MFS"/>
</dbReference>
<keyword evidence="4 6" id="KW-1133">Transmembrane helix</keyword>
<dbReference type="OrthoDB" id="9812189at2"/>
<dbReference type="RefSeq" id="WP_069692489.1">
    <property type="nucleotide sequence ID" value="NZ_CP017147.1"/>
</dbReference>
<dbReference type="EMBL" id="CP017147">
    <property type="protein sequence ID" value="AOO83289.1"/>
    <property type="molecule type" value="Genomic_DNA"/>
</dbReference>
<keyword evidence="9" id="KW-1185">Reference proteome</keyword>
<protein>
    <submittedName>
        <fullName evidence="8">Transporter</fullName>
    </submittedName>
</protein>
<feature type="transmembrane region" description="Helical" evidence="6">
    <location>
        <begin position="377"/>
        <end position="398"/>
    </location>
</feature>
<comment type="subcellular location">
    <subcellularLocation>
        <location evidence="1">Cell membrane</location>
        <topology evidence="1">Multi-pass membrane protein</topology>
    </subcellularLocation>
</comment>
<evidence type="ECO:0000259" key="7">
    <source>
        <dbReference type="PROSITE" id="PS50850"/>
    </source>
</evidence>
<evidence type="ECO:0000256" key="2">
    <source>
        <dbReference type="ARBA" id="ARBA00022475"/>
    </source>
</evidence>
<feature type="transmembrane region" description="Helical" evidence="6">
    <location>
        <begin position="118"/>
        <end position="140"/>
    </location>
</feature>
<gene>
    <name evidence="8" type="ORF">BHK69_25110</name>
</gene>
<name>A0A1D7U7G8_9HYPH</name>
<evidence type="ECO:0000256" key="1">
    <source>
        <dbReference type="ARBA" id="ARBA00004651"/>
    </source>
</evidence>
<evidence type="ECO:0000313" key="8">
    <source>
        <dbReference type="EMBL" id="AOO83289.1"/>
    </source>
</evidence>